<evidence type="ECO:0000313" key="1">
    <source>
        <dbReference type="EMBL" id="MTD34231.1"/>
    </source>
</evidence>
<comment type="caution">
    <text evidence="1">The sequence shown here is derived from an EMBL/GenBank/DDBJ whole genome shotgun (WGS) entry which is preliminary data.</text>
</comment>
<keyword evidence="2" id="KW-1185">Reference proteome</keyword>
<sequence>MAAQAGRHPLRVHALSELQYVQRYFTYSSAAKWIIPSSNLEINVVCT</sequence>
<proteinExistence type="predicted"/>
<dbReference type="EMBL" id="WLYX01000002">
    <property type="protein sequence ID" value="MTD34231.1"/>
    <property type="molecule type" value="Genomic_DNA"/>
</dbReference>
<reference evidence="1 2" key="1">
    <citation type="submission" date="2019-11" db="EMBL/GenBank/DDBJ databases">
        <title>Draft genome sequence of Paludibacterium sp. dN18-1.</title>
        <authorList>
            <person name="Im W.-T."/>
        </authorList>
    </citation>
    <scope>NUCLEOTIDE SEQUENCE [LARGE SCALE GENOMIC DNA]</scope>
    <source>
        <strain evidence="2">dN 18-1</strain>
    </source>
</reference>
<evidence type="ECO:0000313" key="2">
    <source>
        <dbReference type="Proteomes" id="UP000446658"/>
    </source>
</evidence>
<dbReference type="Proteomes" id="UP000446658">
    <property type="component" value="Unassembled WGS sequence"/>
</dbReference>
<gene>
    <name evidence="1" type="ORF">GKE73_17935</name>
</gene>
<accession>A0A844GG26</accession>
<name>A0A844GG26_9NEIS</name>
<dbReference type="AlphaFoldDB" id="A0A844GG26"/>
<protein>
    <submittedName>
        <fullName evidence="1">Uncharacterized protein</fullName>
    </submittedName>
</protein>
<organism evidence="1 2">
    <name type="scientific">Paludibacterium denitrificans</name>
    <dbReference type="NCBI Taxonomy" id="2675226"/>
    <lineage>
        <taxon>Bacteria</taxon>
        <taxon>Pseudomonadati</taxon>
        <taxon>Pseudomonadota</taxon>
        <taxon>Betaproteobacteria</taxon>
        <taxon>Neisseriales</taxon>
        <taxon>Chromobacteriaceae</taxon>
        <taxon>Paludibacterium</taxon>
    </lineage>
</organism>